<dbReference type="PANTHER" id="PTHR43399:SF4">
    <property type="entry name" value="CELL WALL-ASSOCIATED PROTEASE"/>
    <property type="match status" value="1"/>
</dbReference>
<dbReference type="GO" id="GO:0006508">
    <property type="term" value="P:proteolysis"/>
    <property type="evidence" value="ECO:0007669"/>
    <property type="project" value="UniProtKB-KW"/>
</dbReference>
<feature type="transmembrane region" description="Helical" evidence="12">
    <location>
        <begin position="368"/>
        <end position="387"/>
    </location>
</feature>
<evidence type="ECO:0000256" key="9">
    <source>
        <dbReference type="ARBA" id="ARBA00023136"/>
    </source>
</evidence>
<keyword evidence="16" id="KW-1185">Reference proteome</keyword>
<sequence length="428" mass="43845">MTRLVATAVAAATVFAPLAAAGPAAAAPPEGACQGTPDPAHEVVAELPWAQQLLDLNRTWPHSTGAGVTVAVVDSGADADHPQLRGKVLRGEDFFLVGNLPGNFDCVSHGTAVASIIAASPAPGVGFRGVAPDARILPVRITDRELSDNGDPTPINPGVVGQGIRYAADHGAKVINLSLSGHGDYRAIGDAVAYAQSKDVLVVAAVGNRAAQGTQPSFPAAYDGVLGVGSLTIGGERADGSQTGPYVDVMAPGEEVLAATRAGGHNYWAGTSFAAPFVAGVAALVRSAWPKLTAPEVADRILATADPAPGGRDSTEYGAGIVDPYRAVTEDLTDAEPLMVPPVVEPPVDHAAVQEADWWSGTSAAAKAGTGLVVLAIVVAAVLGWFLPRGSRRRWYAGRAPVLPDAPGHAETPDQMFLFPKAPGQRHR</sequence>
<evidence type="ECO:0000256" key="10">
    <source>
        <dbReference type="PROSITE-ProRule" id="PRU01240"/>
    </source>
</evidence>
<keyword evidence="9 12" id="KW-0472">Membrane</keyword>
<evidence type="ECO:0000256" key="6">
    <source>
        <dbReference type="ARBA" id="ARBA00022801"/>
    </source>
</evidence>
<dbReference type="InterPro" id="IPR023834">
    <property type="entry name" value="T7SS_pept_S8A_mycosin"/>
</dbReference>
<dbReference type="InterPro" id="IPR036852">
    <property type="entry name" value="Peptidase_S8/S53_dom_sf"/>
</dbReference>
<keyword evidence="7 10" id="KW-0720">Serine protease</keyword>
<dbReference type="InterPro" id="IPR000209">
    <property type="entry name" value="Peptidase_S8/S53_dom"/>
</dbReference>
<keyword evidence="6 10" id="KW-0378">Hydrolase</keyword>
<dbReference type="RefSeq" id="WP_184810640.1">
    <property type="nucleotide sequence ID" value="NZ_JACHJQ010000003.1"/>
</dbReference>
<keyword evidence="4 10" id="KW-0645">Protease</keyword>
<evidence type="ECO:0000256" key="7">
    <source>
        <dbReference type="ARBA" id="ARBA00022825"/>
    </source>
</evidence>
<proteinExistence type="inferred from homology"/>
<keyword evidence="8 12" id="KW-1133">Transmembrane helix</keyword>
<dbReference type="PROSITE" id="PS51892">
    <property type="entry name" value="SUBTILASE"/>
    <property type="match status" value="1"/>
</dbReference>
<dbReference type="InterPro" id="IPR051048">
    <property type="entry name" value="Peptidase_S8/S53_subtilisin"/>
</dbReference>
<feature type="domain" description="Peptidase S8/S53" evidence="14">
    <location>
        <begin position="65"/>
        <end position="320"/>
    </location>
</feature>
<comment type="caution">
    <text evidence="15">The sequence shown here is derived from an EMBL/GenBank/DDBJ whole genome shotgun (WGS) entry which is preliminary data.</text>
</comment>
<evidence type="ECO:0000256" key="8">
    <source>
        <dbReference type="ARBA" id="ARBA00022989"/>
    </source>
</evidence>
<evidence type="ECO:0000259" key="14">
    <source>
        <dbReference type="Pfam" id="PF00082"/>
    </source>
</evidence>
<gene>
    <name evidence="15" type="ORF">FHR82_002645</name>
</gene>
<evidence type="ECO:0000313" key="15">
    <source>
        <dbReference type="EMBL" id="MBB4906425.1"/>
    </source>
</evidence>
<dbReference type="Gene3D" id="3.40.50.200">
    <property type="entry name" value="Peptidase S8/S53 domain"/>
    <property type="match status" value="1"/>
</dbReference>
<evidence type="ECO:0000256" key="2">
    <source>
        <dbReference type="ARBA" id="ARBA00011073"/>
    </source>
</evidence>
<feature type="chain" id="PRO_5030791560" evidence="13">
    <location>
        <begin position="27"/>
        <end position="428"/>
    </location>
</feature>
<name>A0A7W7Q3K3_9PSEU</name>
<evidence type="ECO:0000256" key="13">
    <source>
        <dbReference type="SAM" id="SignalP"/>
    </source>
</evidence>
<feature type="signal peptide" evidence="13">
    <location>
        <begin position="1"/>
        <end position="26"/>
    </location>
</feature>
<evidence type="ECO:0000313" key="16">
    <source>
        <dbReference type="Proteomes" id="UP000520767"/>
    </source>
</evidence>
<evidence type="ECO:0000256" key="5">
    <source>
        <dbReference type="ARBA" id="ARBA00022692"/>
    </source>
</evidence>
<feature type="active site" description="Charge relay system" evidence="10">
    <location>
        <position position="272"/>
    </location>
</feature>
<dbReference type="GO" id="GO:0004252">
    <property type="term" value="F:serine-type endopeptidase activity"/>
    <property type="evidence" value="ECO:0007669"/>
    <property type="project" value="UniProtKB-UniRule"/>
</dbReference>
<dbReference type="AlphaFoldDB" id="A0A7W7Q3K3"/>
<reference evidence="15 16" key="1">
    <citation type="submission" date="2020-08" db="EMBL/GenBank/DDBJ databases">
        <title>Genomic Encyclopedia of Type Strains, Phase III (KMG-III): the genomes of soil and plant-associated and newly described type strains.</title>
        <authorList>
            <person name="Whitman W."/>
        </authorList>
    </citation>
    <scope>NUCLEOTIDE SEQUENCE [LARGE SCALE GENOMIC DNA]</scope>
    <source>
        <strain evidence="15 16">CECT 8960</strain>
    </source>
</reference>
<accession>A0A7W7Q3K3</accession>
<keyword evidence="3" id="KW-1003">Cell membrane</keyword>
<keyword evidence="5 12" id="KW-0812">Transmembrane</keyword>
<evidence type="ECO:0000256" key="11">
    <source>
        <dbReference type="SAM" id="MobiDB-lite"/>
    </source>
</evidence>
<dbReference type="PANTHER" id="PTHR43399">
    <property type="entry name" value="SUBTILISIN-RELATED"/>
    <property type="match status" value="1"/>
</dbReference>
<dbReference type="GO" id="GO:0005886">
    <property type="term" value="C:plasma membrane"/>
    <property type="evidence" value="ECO:0007669"/>
    <property type="project" value="UniProtKB-SubCell"/>
</dbReference>
<protein>
    <submittedName>
        <fullName evidence="15">Type VII secretion-associated serine protease mycosin</fullName>
    </submittedName>
</protein>
<dbReference type="InterPro" id="IPR015500">
    <property type="entry name" value="Peptidase_S8_subtilisin-rel"/>
</dbReference>
<comment type="similarity">
    <text evidence="2 10">Belongs to the peptidase S8 family.</text>
</comment>
<evidence type="ECO:0000256" key="1">
    <source>
        <dbReference type="ARBA" id="ARBA00004162"/>
    </source>
</evidence>
<dbReference type="NCBIfam" id="TIGR03921">
    <property type="entry name" value="T7SS_mycosin"/>
    <property type="match status" value="1"/>
</dbReference>
<organism evidence="15 16">
    <name type="scientific">Actinophytocola algeriensis</name>
    <dbReference type="NCBI Taxonomy" id="1768010"/>
    <lineage>
        <taxon>Bacteria</taxon>
        <taxon>Bacillati</taxon>
        <taxon>Actinomycetota</taxon>
        <taxon>Actinomycetes</taxon>
        <taxon>Pseudonocardiales</taxon>
        <taxon>Pseudonocardiaceae</taxon>
    </lineage>
</organism>
<dbReference type="PROSITE" id="PS00137">
    <property type="entry name" value="SUBTILASE_HIS"/>
    <property type="match status" value="1"/>
</dbReference>
<dbReference type="InterPro" id="IPR022398">
    <property type="entry name" value="Peptidase_S8_His-AS"/>
</dbReference>
<dbReference type="Proteomes" id="UP000520767">
    <property type="component" value="Unassembled WGS sequence"/>
</dbReference>
<dbReference type="SUPFAM" id="SSF52743">
    <property type="entry name" value="Subtilisin-like"/>
    <property type="match status" value="1"/>
</dbReference>
<dbReference type="EMBL" id="JACHJQ010000003">
    <property type="protein sequence ID" value="MBB4906425.1"/>
    <property type="molecule type" value="Genomic_DNA"/>
</dbReference>
<dbReference type="PROSITE" id="PS00138">
    <property type="entry name" value="SUBTILASE_SER"/>
    <property type="match status" value="1"/>
</dbReference>
<feature type="active site" description="Charge relay system" evidence="10">
    <location>
        <position position="74"/>
    </location>
</feature>
<evidence type="ECO:0000256" key="4">
    <source>
        <dbReference type="ARBA" id="ARBA00022670"/>
    </source>
</evidence>
<comment type="subcellular location">
    <subcellularLocation>
        <location evidence="1">Cell membrane</location>
        <topology evidence="1">Single-pass membrane protein</topology>
    </subcellularLocation>
</comment>
<keyword evidence="13" id="KW-0732">Signal</keyword>
<feature type="region of interest" description="Disordered" evidence="11">
    <location>
        <begin position="406"/>
        <end position="428"/>
    </location>
</feature>
<dbReference type="Pfam" id="PF00082">
    <property type="entry name" value="Peptidase_S8"/>
    <property type="match status" value="1"/>
</dbReference>
<feature type="active site" description="Charge relay system" evidence="10">
    <location>
        <position position="109"/>
    </location>
</feature>
<evidence type="ECO:0000256" key="3">
    <source>
        <dbReference type="ARBA" id="ARBA00022475"/>
    </source>
</evidence>
<dbReference type="PRINTS" id="PR00723">
    <property type="entry name" value="SUBTILISIN"/>
</dbReference>
<dbReference type="InterPro" id="IPR023828">
    <property type="entry name" value="Peptidase_S8_Ser-AS"/>
</dbReference>
<evidence type="ECO:0000256" key="12">
    <source>
        <dbReference type="SAM" id="Phobius"/>
    </source>
</evidence>